<protein>
    <submittedName>
        <fullName evidence="2">Uncharacterized protein</fullName>
    </submittedName>
</protein>
<feature type="region of interest" description="Disordered" evidence="1">
    <location>
        <begin position="163"/>
        <end position="228"/>
    </location>
</feature>
<dbReference type="InterPro" id="IPR050026">
    <property type="entry name" value="PHA_gran_PhaM_N"/>
</dbReference>
<evidence type="ECO:0000313" key="2">
    <source>
        <dbReference type="EMBL" id="ARU04282.1"/>
    </source>
</evidence>
<dbReference type="AlphaFoldDB" id="A0A1Y0ELW5"/>
<feature type="region of interest" description="Disordered" evidence="1">
    <location>
        <begin position="298"/>
        <end position="378"/>
    </location>
</feature>
<feature type="compositionally biased region" description="Low complexity" evidence="1">
    <location>
        <begin position="198"/>
        <end position="207"/>
    </location>
</feature>
<sequence>MEETMTQATPFHFQQLVPGLDFLQNLMKGAMQAQKDAGHAAPLGNWIAPTLSVEELDRRVSELKTVLYWLEQNAHAVKATIQALEVQRLTVAALSSMNVNLSDMAKAFRMPTLGATAEAADAAAEAPDAGLPAAGQQALASAFAPFAEAAKAFSWPLMGAGGEPAGTDASSAETPVPVPPVAATAPAAEPVPAPPAADAPQAGGPHADASEADAPQTDATPPLADPMNWWGTLTRQFQTLAGAALQGSETAMPAVAGMGQAAQDMLKAAQASALAGATAVTEQAAAMREATAQAVRQAGRATAAADDAPATQRAARKPASAAAKPVKQPAAKSKPTAKPAAQPASRKASAKAASPRAQAGTAAKPARKRPPTSAGGGR</sequence>
<feature type="compositionally biased region" description="Low complexity" evidence="1">
    <location>
        <begin position="169"/>
        <end position="188"/>
    </location>
</feature>
<dbReference type="KEGG" id="cser:CCO03_05955"/>
<dbReference type="Proteomes" id="UP000196138">
    <property type="component" value="Chromosome"/>
</dbReference>
<organism evidence="2 3">
    <name type="scientific">Comamonas serinivorans</name>
    <dbReference type="NCBI Taxonomy" id="1082851"/>
    <lineage>
        <taxon>Bacteria</taxon>
        <taxon>Pseudomonadati</taxon>
        <taxon>Pseudomonadota</taxon>
        <taxon>Betaproteobacteria</taxon>
        <taxon>Burkholderiales</taxon>
        <taxon>Comamonadaceae</taxon>
        <taxon>Comamonas</taxon>
    </lineage>
</organism>
<keyword evidence="3" id="KW-1185">Reference proteome</keyword>
<dbReference type="NCBIfam" id="NF043076">
    <property type="entry name" value="PHA_gran_PhaM"/>
    <property type="match status" value="1"/>
</dbReference>
<name>A0A1Y0ELW5_9BURK</name>
<evidence type="ECO:0000256" key="1">
    <source>
        <dbReference type="SAM" id="MobiDB-lite"/>
    </source>
</evidence>
<gene>
    <name evidence="2" type="ORF">CCO03_05955</name>
</gene>
<proteinExistence type="predicted"/>
<evidence type="ECO:0000313" key="3">
    <source>
        <dbReference type="Proteomes" id="UP000196138"/>
    </source>
</evidence>
<reference evidence="2 3" key="1">
    <citation type="submission" date="2017-05" db="EMBL/GenBank/DDBJ databases">
        <authorList>
            <person name="Song R."/>
            <person name="Chenine A.L."/>
            <person name="Ruprecht R.M."/>
        </authorList>
    </citation>
    <scope>NUCLEOTIDE SEQUENCE [LARGE SCALE GENOMIC DNA]</scope>
    <source>
        <strain evidence="2 3">DSM 26136</strain>
    </source>
</reference>
<feature type="compositionally biased region" description="Low complexity" evidence="1">
    <location>
        <begin position="298"/>
        <end position="359"/>
    </location>
</feature>
<accession>A0A1Y0ELW5</accession>
<dbReference type="EMBL" id="CP021455">
    <property type="protein sequence ID" value="ARU04282.1"/>
    <property type="molecule type" value="Genomic_DNA"/>
</dbReference>